<keyword evidence="7" id="KW-0479">Metal-binding</keyword>
<comment type="similarity">
    <text evidence="1 7 8">Belongs to the ferrochelatase family.</text>
</comment>
<evidence type="ECO:0000256" key="7">
    <source>
        <dbReference type="HAMAP-Rule" id="MF_00323"/>
    </source>
</evidence>
<gene>
    <name evidence="7 9" type="primary">hemH</name>
    <name evidence="9" type="ORF">WOB96_10815</name>
</gene>
<comment type="caution">
    <text evidence="9">The sequence shown here is derived from an EMBL/GenBank/DDBJ whole genome shotgun (WGS) entry which is preliminary data.</text>
</comment>
<name>A0ABU9DBN2_9PROT</name>
<sequence>MPRFLPEQPLTEATARTGILLVNLGTPDAPTAPATRRYLKEFLSDPRVVEIPQAVWLPILNGVILNTRPARSAKLYRKIWLPEGSPLLVYSQRQAQKLASVLADGGTPVTVELGMRYGNPSIPDAMARLKAAGCDRILVLPLYPQYAASTTASTFDAVSRELTRYRRIPALRMVTRYPDHPGYIDALAASVREHWAAHGKPERLLMSFHGLPKRSIDLGDPYYHECQLTGRLLADALDLPEDGYLITYQSRFGRAEWLQPYTVPTLEAWAKAGIKRVDVICPGFPADCLETLEEIAMGGKESFLAAGGEQFRYIPALNEREDWIAALARIAREELGGWLEASPTGNPESITGIRAVSVGVQDEWA</sequence>
<dbReference type="PANTHER" id="PTHR11108">
    <property type="entry name" value="FERROCHELATASE"/>
    <property type="match status" value="1"/>
</dbReference>
<evidence type="ECO:0000313" key="9">
    <source>
        <dbReference type="EMBL" id="MEK8090252.1"/>
    </source>
</evidence>
<accession>A0ABU9DBN2</accession>
<comment type="subcellular location">
    <subcellularLocation>
        <location evidence="7 8">Cytoplasm</location>
    </subcellularLocation>
</comment>
<evidence type="ECO:0000256" key="8">
    <source>
        <dbReference type="RuleBase" id="RU000607"/>
    </source>
</evidence>
<reference evidence="9 10" key="1">
    <citation type="submission" date="2024-04" db="EMBL/GenBank/DDBJ databases">
        <authorList>
            <person name="Abashina T."/>
            <person name="Shaikin A."/>
        </authorList>
    </citation>
    <scope>NUCLEOTIDE SEQUENCE [LARGE SCALE GENOMIC DNA]</scope>
    <source>
        <strain evidence="9 10">AAFK</strain>
    </source>
</reference>
<evidence type="ECO:0000256" key="6">
    <source>
        <dbReference type="ARBA" id="ARBA00024536"/>
    </source>
</evidence>
<dbReference type="InterPro" id="IPR001015">
    <property type="entry name" value="Ferrochelatase"/>
</dbReference>
<keyword evidence="3 7" id="KW-0350">Heme biosynthesis</keyword>
<feature type="binding site" evidence="7">
    <location>
        <position position="209"/>
    </location>
    <ligand>
        <name>Fe(2+)</name>
        <dbReference type="ChEBI" id="CHEBI:29033"/>
    </ligand>
</feature>
<comment type="catalytic activity">
    <reaction evidence="6">
        <text>Fe-coproporphyrin III + 2 H(+) = coproporphyrin III + Fe(2+)</text>
        <dbReference type="Rhea" id="RHEA:49572"/>
        <dbReference type="ChEBI" id="CHEBI:15378"/>
        <dbReference type="ChEBI" id="CHEBI:29033"/>
        <dbReference type="ChEBI" id="CHEBI:68438"/>
        <dbReference type="ChEBI" id="CHEBI:131725"/>
        <dbReference type="EC" id="4.99.1.9"/>
    </reaction>
    <physiologicalReaction direction="right-to-left" evidence="6">
        <dbReference type="Rhea" id="RHEA:49574"/>
    </physiologicalReaction>
</comment>
<dbReference type="InterPro" id="IPR033644">
    <property type="entry name" value="Ferrochelatase_C"/>
</dbReference>
<dbReference type="PANTHER" id="PTHR11108:SF1">
    <property type="entry name" value="FERROCHELATASE, MITOCHONDRIAL"/>
    <property type="match status" value="1"/>
</dbReference>
<dbReference type="PROSITE" id="PS00534">
    <property type="entry name" value="FERROCHELATASE"/>
    <property type="match status" value="1"/>
</dbReference>
<feature type="binding site" evidence="7">
    <location>
        <position position="290"/>
    </location>
    <ligand>
        <name>Fe(2+)</name>
        <dbReference type="ChEBI" id="CHEBI:29033"/>
    </ligand>
</feature>
<keyword evidence="5 7" id="KW-0627">Porphyrin biosynthesis</keyword>
<evidence type="ECO:0000256" key="3">
    <source>
        <dbReference type="ARBA" id="ARBA00023133"/>
    </source>
</evidence>
<dbReference type="EMBL" id="JBBPCO010000010">
    <property type="protein sequence ID" value="MEK8090252.1"/>
    <property type="molecule type" value="Genomic_DNA"/>
</dbReference>
<comment type="function">
    <text evidence="7 8">Catalyzes the ferrous insertion into protoporphyrin IX.</text>
</comment>
<keyword evidence="7 8" id="KW-0963">Cytoplasm</keyword>
<dbReference type="Pfam" id="PF00762">
    <property type="entry name" value="Ferrochelatase"/>
    <property type="match status" value="1"/>
</dbReference>
<keyword evidence="4 7" id="KW-0456">Lyase</keyword>
<dbReference type="Proteomes" id="UP001446205">
    <property type="component" value="Unassembled WGS sequence"/>
</dbReference>
<dbReference type="NCBIfam" id="TIGR00109">
    <property type="entry name" value="hemH"/>
    <property type="match status" value="1"/>
</dbReference>
<proteinExistence type="inferred from homology"/>
<dbReference type="CDD" id="cd00419">
    <property type="entry name" value="Ferrochelatase_C"/>
    <property type="match status" value="1"/>
</dbReference>
<dbReference type="InterPro" id="IPR019772">
    <property type="entry name" value="Ferrochelatase_AS"/>
</dbReference>
<dbReference type="Gene3D" id="3.40.50.1400">
    <property type="match status" value="2"/>
</dbReference>
<dbReference type="InterPro" id="IPR033659">
    <property type="entry name" value="Ferrochelatase_N"/>
</dbReference>
<comment type="catalytic activity">
    <reaction evidence="7 8">
        <text>heme b + 2 H(+) = protoporphyrin IX + Fe(2+)</text>
        <dbReference type="Rhea" id="RHEA:22584"/>
        <dbReference type="ChEBI" id="CHEBI:15378"/>
        <dbReference type="ChEBI" id="CHEBI:29033"/>
        <dbReference type="ChEBI" id="CHEBI:57306"/>
        <dbReference type="ChEBI" id="CHEBI:60344"/>
        <dbReference type="EC" id="4.98.1.1"/>
    </reaction>
</comment>
<comment type="pathway">
    <text evidence="7 8">Porphyrin-containing compound metabolism; protoheme biosynthesis; protoheme from protoporphyrin-IX: step 1/1.</text>
</comment>
<keyword evidence="10" id="KW-1185">Reference proteome</keyword>
<dbReference type="HAMAP" id="MF_00323">
    <property type="entry name" value="Ferrochelatase"/>
    <property type="match status" value="1"/>
</dbReference>
<evidence type="ECO:0000256" key="1">
    <source>
        <dbReference type="ARBA" id="ARBA00007718"/>
    </source>
</evidence>
<dbReference type="CDD" id="cd03411">
    <property type="entry name" value="Ferrochelatase_N"/>
    <property type="match status" value="1"/>
</dbReference>
<dbReference type="SUPFAM" id="SSF53800">
    <property type="entry name" value="Chelatase"/>
    <property type="match status" value="1"/>
</dbReference>
<dbReference type="EC" id="4.98.1.1" evidence="7 8"/>
<organism evidence="9 10">
    <name type="scientific">Thermithiobacillus plumbiphilus</name>
    <dbReference type="NCBI Taxonomy" id="1729899"/>
    <lineage>
        <taxon>Bacteria</taxon>
        <taxon>Pseudomonadati</taxon>
        <taxon>Pseudomonadota</taxon>
        <taxon>Acidithiobacillia</taxon>
        <taxon>Acidithiobacillales</taxon>
        <taxon>Thermithiobacillaceae</taxon>
        <taxon>Thermithiobacillus</taxon>
    </lineage>
</organism>
<evidence type="ECO:0000256" key="2">
    <source>
        <dbReference type="ARBA" id="ARBA00023004"/>
    </source>
</evidence>
<keyword evidence="2 7" id="KW-0408">Iron</keyword>
<evidence type="ECO:0000256" key="4">
    <source>
        <dbReference type="ARBA" id="ARBA00023239"/>
    </source>
</evidence>
<evidence type="ECO:0000256" key="5">
    <source>
        <dbReference type="ARBA" id="ARBA00023244"/>
    </source>
</evidence>
<evidence type="ECO:0000313" key="10">
    <source>
        <dbReference type="Proteomes" id="UP001446205"/>
    </source>
</evidence>
<protein>
    <recommendedName>
        <fullName evidence="7 8">Ferrochelatase</fullName>
        <ecNumber evidence="7 8">4.98.1.1</ecNumber>
    </recommendedName>
    <alternativeName>
        <fullName evidence="7">Heme synthase</fullName>
    </alternativeName>
    <alternativeName>
        <fullName evidence="7">Protoheme ferro-lyase</fullName>
    </alternativeName>
</protein>
<dbReference type="RefSeq" id="WP_341371307.1">
    <property type="nucleotide sequence ID" value="NZ_JBBPCO010000010.1"/>
</dbReference>